<keyword evidence="2 7" id="KW-0812">Transmembrane</keyword>
<evidence type="ECO:0000313" key="9">
    <source>
        <dbReference type="EMBL" id="ALA57141.1"/>
    </source>
</evidence>
<protein>
    <submittedName>
        <fullName evidence="9">Putative Cytochrome c biogenesis protein, ResB-like</fullName>
    </submittedName>
</protein>
<dbReference type="RefSeq" id="WP_053378529.1">
    <property type="nucleotide sequence ID" value="NZ_CP011801.1"/>
</dbReference>
<dbReference type="PANTHER" id="PTHR31566">
    <property type="entry name" value="CYTOCHROME C BIOGENESIS PROTEIN CCS1, CHLOROPLASTIC"/>
    <property type="match status" value="1"/>
</dbReference>
<dbReference type="AlphaFoldDB" id="A0A0K2G842"/>
<dbReference type="Pfam" id="PF05140">
    <property type="entry name" value="ResB"/>
    <property type="match status" value="1"/>
</dbReference>
<dbReference type="InterPro" id="IPR023494">
    <property type="entry name" value="Cyt_c_bgen_Ccs1/CcsB/ResB"/>
</dbReference>
<evidence type="ECO:0000256" key="5">
    <source>
        <dbReference type="ARBA" id="ARBA00023136"/>
    </source>
</evidence>
<evidence type="ECO:0000259" key="8">
    <source>
        <dbReference type="Pfam" id="PF05140"/>
    </source>
</evidence>
<feature type="transmembrane region" description="Helical" evidence="7">
    <location>
        <begin position="412"/>
        <end position="431"/>
    </location>
</feature>
<evidence type="ECO:0000313" key="10">
    <source>
        <dbReference type="Proteomes" id="UP000069205"/>
    </source>
</evidence>
<feature type="domain" description="ResB-like" evidence="8">
    <location>
        <begin position="38"/>
        <end position="467"/>
    </location>
</feature>
<name>A0A0K2G842_NITMO</name>
<evidence type="ECO:0000256" key="3">
    <source>
        <dbReference type="ARBA" id="ARBA00022748"/>
    </source>
</evidence>
<dbReference type="Proteomes" id="UP000069205">
    <property type="component" value="Chromosome"/>
</dbReference>
<feature type="transmembrane region" description="Helical" evidence="7">
    <location>
        <begin position="37"/>
        <end position="57"/>
    </location>
</feature>
<feature type="transmembrane region" description="Helical" evidence="7">
    <location>
        <begin position="188"/>
        <end position="208"/>
    </location>
</feature>
<keyword evidence="10" id="KW-1185">Reference proteome</keyword>
<reference evidence="9 10" key="1">
    <citation type="journal article" date="2015" name="Proc. Natl. Acad. Sci. U.S.A.">
        <title>Expanded metabolic versatility of ubiquitous nitrite-oxidizing bacteria from the genus Nitrospira.</title>
        <authorList>
            <person name="Koch H."/>
            <person name="Lucker S."/>
            <person name="Albertsen M."/>
            <person name="Kitzinger K."/>
            <person name="Herbold C."/>
            <person name="Spieck E."/>
            <person name="Nielsen P.H."/>
            <person name="Wagner M."/>
            <person name="Daims H."/>
        </authorList>
    </citation>
    <scope>NUCLEOTIDE SEQUENCE [LARGE SCALE GENOMIC DNA]</scope>
    <source>
        <strain evidence="9 10">NSP M-1</strain>
    </source>
</reference>
<dbReference type="OrthoDB" id="9770923at2"/>
<dbReference type="GO" id="GO:0017004">
    <property type="term" value="P:cytochrome complex assembly"/>
    <property type="evidence" value="ECO:0007669"/>
    <property type="project" value="UniProtKB-KW"/>
</dbReference>
<feature type="transmembrane region" description="Helical" evidence="7">
    <location>
        <begin position="89"/>
        <end position="108"/>
    </location>
</feature>
<evidence type="ECO:0000256" key="2">
    <source>
        <dbReference type="ARBA" id="ARBA00022692"/>
    </source>
</evidence>
<dbReference type="GO" id="GO:0016020">
    <property type="term" value="C:membrane"/>
    <property type="evidence" value="ECO:0007669"/>
    <property type="project" value="UniProtKB-SubCell"/>
</dbReference>
<gene>
    <name evidence="9" type="ORF">NITMOv2_0705</name>
</gene>
<keyword evidence="4 7" id="KW-1133">Transmembrane helix</keyword>
<dbReference type="InterPro" id="IPR007816">
    <property type="entry name" value="ResB-like_domain"/>
</dbReference>
<evidence type="ECO:0000256" key="7">
    <source>
        <dbReference type="SAM" id="Phobius"/>
    </source>
</evidence>
<evidence type="ECO:0000256" key="6">
    <source>
        <dbReference type="SAM" id="MobiDB-lite"/>
    </source>
</evidence>
<dbReference type="STRING" id="42253.NITMOv2_0705"/>
<feature type="region of interest" description="Disordered" evidence="6">
    <location>
        <begin position="1"/>
        <end position="20"/>
    </location>
</feature>
<accession>A0A0K2G842</accession>
<keyword evidence="5 7" id="KW-0472">Membrane</keyword>
<proteinExistence type="predicted"/>
<organism evidence="9 10">
    <name type="scientific">Nitrospira moscoviensis</name>
    <dbReference type="NCBI Taxonomy" id="42253"/>
    <lineage>
        <taxon>Bacteria</taxon>
        <taxon>Pseudomonadati</taxon>
        <taxon>Nitrospirota</taxon>
        <taxon>Nitrospiria</taxon>
        <taxon>Nitrospirales</taxon>
        <taxon>Nitrospiraceae</taxon>
        <taxon>Nitrospira</taxon>
    </lineage>
</organism>
<sequence length="478" mass="54363">MNGQPDALPEEPVAQQTSPRLGWEEFSRELVEFFASIKLAIFLFLFLAITATIGTVIQQGERPEVYVQEYGENAYRWFLRLGLTDVYHTWWFTSLLGLLCINSLTCFYKRFPAVWRSMKQDKVGVSLAFIKNMKQQAELSVRNTKESVAQRLLEHFVSKGYRVLAKNEPGEVTVYATKGVMGRVGAHMAHLSATVIVFGGLLGTYYGFQEFGVCLEGQTYHIPRGNFDLKVEKFWIDYHDNGSVKSYNSTLTVLDGGQPTVTKTITVNDPLVYKGIWFYQSSYGDSWDQIEIARVNIKDKASDKVLKTIDLEWQKEQSLPDLNLKLAVTDFVADFAFNSTEKKVFSKTVEHANPAVKLAIHERGAVQATPWIFQQFPDLFEIKDSQYQFELVGYKPKKFTGLQIAKNPGINVVWTGCTMIVVGITLSSFIYHRRLWAKIIPGQDGIVTVHIGGTTHKSQIDFQKEFRKLTEKIQTFHA</sequence>
<evidence type="ECO:0000256" key="4">
    <source>
        <dbReference type="ARBA" id="ARBA00022989"/>
    </source>
</evidence>
<dbReference type="PANTHER" id="PTHR31566:SF0">
    <property type="entry name" value="CYTOCHROME C BIOGENESIS PROTEIN CCS1, CHLOROPLASTIC"/>
    <property type="match status" value="1"/>
</dbReference>
<dbReference type="PATRIC" id="fig|42253.5.peg.698"/>
<keyword evidence="3" id="KW-0201">Cytochrome c-type biogenesis</keyword>
<dbReference type="EMBL" id="CP011801">
    <property type="protein sequence ID" value="ALA57141.1"/>
    <property type="molecule type" value="Genomic_DNA"/>
</dbReference>
<comment type="subcellular location">
    <subcellularLocation>
        <location evidence="1">Membrane</location>
        <topology evidence="1">Multi-pass membrane protein</topology>
    </subcellularLocation>
</comment>
<evidence type="ECO:0000256" key="1">
    <source>
        <dbReference type="ARBA" id="ARBA00004141"/>
    </source>
</evidence>
<dbReference type="KEGG" id="nmv:NITMOv2_0705"/>